<keyword evidence="1" id="KW-0808">Transferase</keyword>
<dbReference type="CDD" id="cd09272">
    <property type="entry name" value="RNase_HI_RT_Ty1"/>
    <property type="match status" value="1"/>
</dbReference>
<organism evidence="1 2">
    <name type="scientific">Tanacetum coccineum</name>
    <dbReference type="NCBI Taxonomy" id="301880"/>
    <lineage>
        <taxon>Eukaryota</taxon>
        <taxon>Viridiplantae</taxon>
        <taxon>Streptophyta</taxon>
        <taxon>Embryophyta</taxon>
        <taxon>Tracheophyta</taxon>
        <taxon>Spermatophyta</taxon>
        <taxon>Magnoliopsida</taxon>
        <taxon>eudicotyledons</taxon>
        <taxon>Gunneridae</taxon>
        <taxon>Pentapetalae</taxon>
        <taxon>asterids</taxon>
        <taxon>campanulids</taxon>
        <taxon>Asterales</taxon>
        <taxon>Asteraceae</taxon>
        <taxon>Asteroideae</taxon>
        <taxon>Anthemideae</taxon>
        <taxon>Anthemidinae</taxon>
        <taxon>Tanacetum</taxon>
    </lineage>
</organism>
<dbReference type="Proteomes" id="UP001151760">
    <property type="component" value="Unassembled WGS sequence"/>
</dbReference>
<comment type="caution">
    <text evidence="1">The sequence shown here is derived from an EMBL/GenBank/DDBJ whole genome shotgun (WGS) entry which is preliminary data.</text>
</comment>
<dbReference type="EMBL" id="BQNB010011203">
    <property type="protein sequence ID" value="GJS87509.1"/>
    <property type="molecule type" value="Genomic_DNA"/>
</dbReference>
<keyword evidence="2" id="KW-1185">Reference proteome</keyword>
<evidence type="ECO:0000313" key="1">
    <source>
        <dbReference type="EMBL" id="GJS87509.1"/>
    </source>
</evidence>
<gene>
    <name evidence="1" type="ORF">Tco_0770145</name>
</gene>
<evidence type="ECO:0000313" key="2">
    <source>
        <dbReference type="Proteomes" id="UP001151760"/>
    </source>
</evidence>
<name>A0ABQ4ZBD8_9ASTR</name>
<protein>
    <submittedName>
        <fullName evidence="1">Reverse transcriptase domain-containing protein</fullName>
    </submittedName>
</protein>
<reference evidence="1" key="2">
    <citation type="submission" date="2022-01" db="EMBL/GenBank/DDBJ databases">
        <authorList>
            <person name="Yamashiro T."/>
            <person name="Shiraishi A."/>
            <person name="Satake H."/>
            <person name="Nakayama K."/>
        </authorList>
    </citation>
    <scope>NUCLEOTIDE SEQUENCE</scope>
</reference>
<keyword evidence="1" id="KW-0695">RNA-directed DNA polymerase</keyword>
<reference evidence="1" key="1">
    <citation type="journal article" date="2022" name="Int. J. Mol. Sci.">
        <title>Draft Genome of Tanacetum Coccineum: Genomic Comparison of Closely Related Tanacetum-Family Plants.</title>
        <authorList>
            <person name="Yamashiro T."/>
            <person name="Shiraishi A."/>
            <person name="Nakayama K."/>
            <person name="Satake H."/>
        </authorList>
    </citation>
    <scope>NUCLEOTIDE SEQUENCE</scope>
</reference>
<keyword evidence="1" id="KW-0548">Nucleotidyltransferase</keyword>
<proteinExistence type="predicted"/>
<accession>A0ABQ4ZBD8</accession>
<dbReference type="GO" id="GO:0003964">
    <property type="term" value="F:RNA-directed DNA polymerase activity"/>
    <property type="evidence" value="ECO:0007669"/>
    <property type="project" value="UniProtKB-KW"/>
</dbReference>
<sequence length="448" mass="51425">MVTALWAFRTAYKTPIGCTPYKLVYGKACHLPVELEHKAYWALKHTNFDIKTAEINKENHDSKLKSHVSTCRVDRVLLFNSRLKIFSGKLKTRWSGPFTVTQVFPYGTVELSQNSGPNFKVNGHRIKHYFGGDVPQLVVPDLQTFPWTIKFEDGKHSRLNKRLWRGIPHGISRICEDSVLAVSTRFHILQLHFGNHIQLIDNALSFGTLNNGLRFTYVVVIPLIPYYFYFPPENKIVVARYAEFFEKRLISQEISGRAVDLEEIQEEEDTTPSEITSNIPQEVEGFEPPQEEVLLILIPPRKVCKLQRSIYDLKQASRSWNKRFDEEIKRFGFTQNLDEPCVYQKASGSNGNLSQAVGIVPTINEPLNMYCDNSAAVHYANEPGVQKGARHYQRRYHYVRECVELGEIRILKVHTDNNLADPFTKALSNRKLTQHARGMGLRPASSFM</sequence>